<evidence type="ECO:0000313" key="5">
    <source>
        <dbReference type="Proteomes" id="UP000551709"/>
    </source>
</evidence>
<feature type="region of interest" description="Disordered" evidence="2">
    <location>
        <begin position="205"/>
        <end position="227"/>
    </location>
</feature>
<name>A0A8T5VEN7_9BRAD</name>
<dbReference type="EMBL" id="CP096255">
    <property type="protein sequence ID" value="UPT84129.1"/>
    <property type="molecule type" value="Genomic_DNA"/>
</dbReference>
<evidence type="ECO:0000256" key="2">
    <source>
        <dbReference type="SAM" id="MobiDB-lite"/>
    </source>
</evidence>
<dbReference type="Gene3D" id="3.40.190.10">
    <property type="entry name" value="Periplasmic binding protein-like II"/>
    <property type="match status" value="2"/>
</dbReference>
<dbReference type="SUPFAM" id="SSF53850">
    <property type="entry name" value="Periplasmic binding protein-like II"/>
    <property type="match status" value="1"/>
</dbReference>
<feature type="chain" id="PRO_5044237180" evidence="3">
    <location>
        <begin position="25"/>
        <end position="227"/>
    </location>
</feature>
<dbReference type="PANTHER" id="PTHR42779:SF1">
    <property type="entry name" value="PROTEIN YNJB"/>
    <property type="match status" value="1"/>
</dbReference>
<feature type="compositionally biased region" description="Low complexity" evidence="2">
    <location>
        <begin position="216"/>
        <end position="227"/>
    </location>
</feature>
<dbReference type="RefSeq" id="WP_166096127.1">
    <property type="nucleotide sequence ID" value="NZ_CP096255.1"/>
</dbReference>
<proteinExistence type="predicted"/>
<accession>A0A8T5VEN7</accession>
<dbReference type="AlphaFoldDB" id="A0A8T5VEN7"/>
<feature type="signal peptide" evidence="3">
    <location>
        <begin position="1"/>
        <end position="24"/>
    </location>
</feature>
<sequence>MKPRSATPMVAALLGACLCSGALAAPVSLSIIDTGGDLASVQTIIENYKKANPDKVSEIRIQRAPAPELPAKIKAQQDAGRLDINLVLTGQDGGALLAQNGQLIAIPDYQKAFPRDGLTDAGKALYDEGKGVLIPSVGNAGGPVLIYNPAKVPSPPKTAQELLTWVKANPGKFMYARPANSGPGRAILQGFAFILGDSARSLRCTASASRRRPSGRRPALPSAASCR</sequence>
<evidence type="ECO:0000313" key="4">
    <source>
        <dbReference type="EMBL" id="UPT84129.1"/>
    </source>
</evidence>
<organism evidence="4 5">
    <name type="scientific">Bradyrhizobium barranii subsp. apii</name>
    <dbReference type="NCBI Taxonomy" id="2819348"/>
    <lineage>
        <taxon>Bacteria</taxon>
        <taxon>Pseudomonadati</taxon>
        <taxon>Pseudomonadota</taxon>
        <taxon>Alphaproteobacteria</taxon>
        <taxon>Hyphomicrobiales</taxon>
        <taxon>Nitrobacteraceae</taxon>
        <taxon>Bradyrhizobium</taxon>
        <taxon>Bradyrhizobium barranii</taxon>
    </lineage>
</organism>
<evidence type="ECO:0000256" key="3">
    <source>
        <dbReference type="SAM" id="SignalP"/>
    </source>
</evidence>
<dbReference type="PANTHER" id="PTHR42779">
    <property type="entry name" value="PROTEIN YNJB"/>
    <property type="match status" value="1"/>
</dbReference>
<dbReference type="Pfam" id="PF13416">
    <property type="entry name" value="SBP_bac_8"/>
    <property type="match status" value="1"/>
</dbReference>
<dbReference type="InterPro" id="IPR006059">
    <property type="entry name" value="SBP"/>
</dbReference>
<protein>
    <submittedName>
        <fullName evidence="4">Extracellular solute-binding protein</fullName>
    </submittedName>
</protein>
<dbReference type="PROSITE" id="PS51257">
    <property type="entry name" value="PROKAR_LIPOPROTEIN"/>
    <property type="match status" value="1"/>
</dbReference>
<keyword evidence="1" id="KW-0574">Periplasm</keyword>
<reference evidence="4" key="2">
    <citation type="submission" date="2022-04" db="EMBL/GenBank/DDBJ databases">
        <authorList>
            <person name="Bromfield E.S.P."/>
            <person name="Cloutier S."/>
        </authorList>
    </citation>
    <scope>NUCLEOTIDE SEQUENCE</scope>
    <source>
        <strain evidence="4">1S5</strain>
    </source>
</reference>
<evidence type="ECO:0000256" key="1">
    <source>
        <dbReference type="ARBA" id="ARBA00022764"/>
    </source>
</evidence>
<gene>
    <name evidence="4" type="ORF">HAP41_0000027520</name>
</gene>
<dbReference type="Proteomes" id="UP000551709">
    <property type="component" value="Chromosome"/>
</dbReference>
<reference evidence="4" key="1">
    <citation type="journal article" date="2017" name="Syst. Appl. Microbiol.">
        <title>Soybeans inoculated with root zone soils of Canadian native legumes harbour diverse and novel Bradyrhizobium spp. that possess agricultural potential.</title>
        <authorList>
            <person name="Bromfield E.S.P."/>
            <person name="Cloutier S."/>
            <person name="Tambong J.T."/>
            <person name="Tran Thi T.V."/>
        </authorList>
    </citation>
    <scope>NUCLEOTIDE SEQUENCE</scope>
    <source>
        <strain evidence="4">1S5</strain>
    </source>
</reference>
<keyword evidence="3" id="KW-0732">Signal</keyword>